<proteinExistence type="inferred from homology"/>
<dbReference type="AlphaFoldDB" id="A0A8C0PA92"/>
<dbReference type="SMART" id="SM00213">
    <property type="entry name" value="UBQ"/>
    <property type="match status" value="2"/>
</dbReference>
<dbReference type="OrthoDB" id="1885901at2759"/>
<dbReference type="PANTHER" id="PTHR11258:SF16">
    <property type="entry name" value="2'-5'-OLIGOADENYLATE SYNTHASE-LIKE PROTEIN"/>
    <property type="match status" value="1"/>
</dbReference>
<reference evidence="4" key="2">
    <citation type="submission" date="2019-03" db="EMBL/GenBank/DDBJ databases">
        <authorList>
            <person name="Warren W.C."/>
            <person name="Johnson G.S."/>
        </authorList>
    </citation>
    <scope>NUCLEOTIDE SEQUENCE [LARGE SCALE GENOMIC DNA]</scope>
    <source>
        <strain evidence="4">Basenji</strain>
    </source>
</reference>
<dbReference type="InterPro" id="IPR043518">
    <property type="entry name" value="2-5OAS_N_CS"/>
</dbReference>
<dbReference type="PROSITE" id="PS50152">
    <property type="entry name" value="25A_SYNTH_3"/>
    <property type="match status" value="1"/>
</dbReference>
<evidence type="ECO:0000313" key="6">
    <source>
        <dbReference type="Proteomes" id="UP000694429"/>
    </source>
</evidence>
<dbReference type="InterPro" id="IPR029071">
    <property type="entry name" value="Ubiquitin-like_domsf"/>
</dbReference>
<protein>
    <recommendedName>
        <fullName evidence="3">Ubiquitin-like domain-containing protein</fullName>
    </recommendedName>
</protein>
<dbReference type="FunFam" id="3.30.460.10:FF:000007">
    <property type="entry name" value="2'-5'-oligoadenylate synthetase 1"/>
    <property type="match status" value="1"/>
</dbReference>
<dbReference type="Pfam" id="PF10421">
    <property type="entry name" value="OAS1_C"/>
    <property type="match status" value="1"/>
</dbReference>
<dbReference type="Ensembl" id="ENSCAFT00040039429.1">
    <property type="protein sequence ID" value="ENSCAFP00040034405.1"/>
    <property type="gene ID" value="ENSCAFG00040021179.1"/>
</dbReference>
<reference evidence="4" key="3">
    <citation type="submission" date="2025-05" db="UniProtKB">
        <authorList>
            <consortium name="Ensembl"/>
        </authorList>
    </citation>
    <scope>IDENTIFICATION</scope>
</reference>
<organism evidence="4 6">
    <name type="scientific">Canis lupus familiaris</name>
    <name type="common">Dog</name>
    <name type="synonym">Canis familiaris</name>
    <dbReference type="NCBI Taxonomy" id="9615"/>
    <lineage>
        <taxon>Eukaryota</taxon>
        <taxon>Metazoa</taxon>
        <taxon>Chordata</taxon>
        <taxon>Craniata</taxon>
        <taxon>Vertebrata</taxon>
        <taxon>Euteleostomi</taxon>
        <taxon>Mammalia</taxon>
        <taxon>Eutheria</taxon>
        <taxon>Laurasiatheria</taxon>
        <taxon>Carnivora</taxon>
        <taxon>Caniformia</taxon>
        <taxon>Canidae</taxon>
        <taxon>Canis</taxon>
    </lineage>
</organism>
<dbReference type="GO" id="GO:0003723">
    <property type="term" value="F:RNA binding"/>
    <property type="evidence" value="ECO:0007669"/>
    <property type="project" value="UniProtKB-KW"/>
</dbReference>
<dbReference type="Ensembl" id="ENSCAFT00030041959.1">
    <property type="protein sequence ID" value="ENSCAFP00030036599.1"/>
    <property type="gene ID" value="ENSCAFG00030022716.1"/>
</dbReference>
<keyword evidence="2" id="KW-0694">RNA-binding</keyword>
<dbReference type="PROSITE" id="PS50053">
    <property type="entry name" value="UBIQUITIN_2"/>
    <property type="match status" value="1"/>
</dbReference>
<evidence type="ECO:0000256" key="2">
    <source>
        <dbReference type="ARBA" id="ARBA00022884"/>
    </source>
</evidence>
<dbReference type="Proteomes" id="UP000694429">
    <property type="component" value="Chromosome 26"/>
</dbReference>
<evidence type="ECO:0000256" key="1">
    <source>
        <dbReference type="ARBA" id="ARBA00009526"/>
    </source>
</evidence>
<dbReference type="Gene3D" id="3.10.20.90">
    <property type="entry name" value="Phosphatidylinositol 3-kinase Catalytic Subunit, Chain A, domain 1"/>
    <property type="match status" value="1"/>
</dbReference>
<dbReference type="Gene3D" id="3.30.460.10">
    <property type="entry name" value="Beta Polymerase, domain 2"/>
    <property type="match status" value="1"/>
</dbReference>
<dbReference type="GO" id="GO:0016779">
    <property type="term" value="F:nucleotidyltransferase activity"/>
    <property type="evidence" value="ECO:0007669"/>
    <property type="project" value="InterPro"/>
</dbReference>
<sequence length="376" mass="43229">MAQAMELYDTPASKLDSFVAQWLQPHRSWKEEILEAVKTVQQFLREEHFEGDYGPDQEVRVLKVVKVGSFGNGTVLRNTLEVELVVFLSCFHSFQQEAEHHQAILSLIQKKLWCCRDLLALGLEDVEINQGVPDTLVFTIQTRRTAEIITVTIVPAYRALGPSASNSQPYPEVYESLIEAQGFPGNFSPSFSELQRNFVKHRPTKLKSLLRLVKHWYLQKARDIQVTVEQWGYSDLILRVNPYEPIKKIQEKMWQSRCCSGLQHLYLQELGAKQQLLSSQYSLADYGVFSNTRICLVETNSHEIQVFVKNPDGGSDAYTTDAKGFILGLKQQIEYKQGLPRKQQQLEFQGQVLKDWLPLQNYGIQHRDTLILSKKK</sequence>
<dbReference type="PROSITE" id="PS00832">
    <property type="entry name" value="25A_SYNTH_1"/>
    <property type="match status" value="1"/>
</dbReference>
<dbReference type="CDD" id="cd05400">
    <property type="entry name" value="NT_2-5OAS_ClassI-CCAase"/>
    <property type="match status" value="1"/>
</dbReference>
<evidence type="ECO:0000259" key="3">
    <source>
        <dbReference type="PROSITE" id="PS50053"/>
    </source>
</evidence>
<name>A0A8C0PA92_CANLF</name>
<dbReference type="InterPro" id="IPR018952">
    <property type="entry name" value="2-5-oligoAdlate_synth_1_dom2/C"/>
</dbReference>
<dbReference type="InterPro" id="IPR006116">
    <property type="entry name" value="NT_2-5OAS_ClassI-CCAase"/>
</dbReference>
<evidence type="ECO:0000313" key="5">
    <source>
        <dbReference type="Ensembl" id="ENSCAFP00040034405.1"/>
    </source>
</evidence>
<comment type="similarity">
    <text evidence="1">Belongs to the 2-5A synthase family.</text>
</comment>
<dbReference type="PANTHER" id="PTHR11258">
    <property type="entry name" value="2-5 OLIGOADENYLATE SYNTHETASE"/>
    <property type="match status" value="1"/>
</dbReference>
<accession>A0A8C0PA92</accession>
<dbReference type="SUPFAM" id="SSF81301">
    <property type="entry name" value="Nucleotidyltransferase"/>
    <property type="match status" value="1"/>
</dbReference>
<dbReference type="Proteomes" id="UP000694542">
    <property type="component" value="Chromosome 26"/>
</dbReference>
<reference evidence="5" key="1">
    <citation type="submission" date="2018-10" db="EMBL/GenBank/DDBJ databases">
        <title>De novo assembly of a Great Dane genome.</title>
        <authorList>
            <person name="Kidd J.M."/>
            <person name="Pendleton A.L."/>
            <person name="Shen F."/>
            <person name="Emery S."/>
        </authorList>
    </citation>
    <scope>NUCLEOTIDE SEQUENCE [LARGE SCALE GENOMIC DNA]</scope>
    <source>
        <strain evidence="5">Great Dane</strain>
    </source>
</reference>
<gene>
    <name evidence="5" type="primary">LOC477518</name>
</gene>
<dbReference type="Gene3D" id="1.10.1410.20">
    <property type="entry name" value="2'-5'-oligoadenylate synthetase 1, domain 2"/>
    <property type="match status" value="1"/>
</dbReference>
<dbReference type="Pfam" id="PF00240">
    <property type="entry name" value="ubiquitin"/>
    <property type="match status" value="1"/>
</dbReference>
<evidence type="ECO:0000313" key="4">
    <source>
        <dbReference type="Ensembl" id="ENSCAFP00030036599.1"/>
    </source>
</evidence>
<dbReference type="InterPro" id="IPR000626">
    <property type="entry name" value="Ubiquitin-like_dom"/>
</dbReference>
<dbReference type="FunFam" id="3.10.20.90:FF:000205">
    <property type="entry name" value="2'-5'-oligoadenylate synthase-like protein 2"/>
    <property type="match status" value="1"/>
</dbReference>
<dbReference type="InterPro" id="IPR043519">
    <property type="entry name" value="NT_sf"/>
</dbReference>
<dbReference type="SUPFAM" id="SSF54236">
    <property type="entry name" value="Ubiquitin-like"/>
    <property type="match status" value="2"/>
</dbReference>
<feature type="domain" description="Ubiquitin-like" evidence="3">
    <location>
        <begin position="304"/>
        <end position="376"/>
    </location>
</feature>